<accession>A0A1F7FEB7</accession>
<dbReference type="GO" id="GO:0005975">
    <property type="term" value="P:carbohydrate metabolic process"/>
    <property type="evidence" value="ECO:0007669"/>
    <property type="project" value="InterPro"/>
</dbReference>
<dbReference type="InterPro" id="IPR008979">
    <property type="entry name" value="Galactose-bd-like_sf"/>
</dbReference>
<organism evidence="10 11">
    <name type="scientific">Candidatus Raymondbacteria bacterium RIFOXYD12_FULL_49_13</name>
    <dbReference type="NCBI Taxonomy" id="1817890"/>
    <lineage>
        <taxon>Bacteria</taxon>
        <taxon>Raymondiibacteriota</taxon>
    </lineage>
</organism>
<name>A0A1F7FEB7_UNCRA</name>
<comment type="similarity">
    <text evidence="2">Belongs to the glycosyl hydrolase 2 family.</text>
</comment>
<feature type="non-terminal residue" evidence="10">
    <location>
        <position position="667"/>
    </location>
</feature>
<dbReference type="Gene3D" id="2.60.120.260">
    <property type="entry name" value="Galactose-binding domain-like"/>
    <property type="match status" value="1"/>
</dbReference>
<dbReference type="PANTHER" id="PTHR43730">
    <property type="entry name" value="BETA-MANNOSIDASE"/>
    <property type="match status" value="1"/>
</dbReference>
<dbReference type="InterPro" id="IPR013783">
    <property type="entry name" value="Ig-like_fold"/>
</dbReference>
<dbReference type="InterPro" id="IPR006103">
    <property type="entry name" value="Glyco_hydro_2_cat"/>
</dbReference>
<sequence length="667" mass="75483">MKKSRKNQVPAVSIIDLNGDDWYVGEGAHPTAWLPARVPGNVQEDLWRNNKKPDPYFGENAAEYRDTEKKFWSYKKAFMFAPGKNELNWFLVFDSVDYKADFFLNNEKIGSHEGMFSEVRLAVGHALTSGCNEVKVVIHPLAFAPHASRAHINKYCLHRHDGRWMAKSLMSFDWDFAPRFVPTGIWKDVRLEGKNGVRLHSPRVDMTFNSDHSSVDLVFLADADVFEHNDYTVRLSLYEGTLPRGKTGGPKPALRLEAPVSLNAFNNEVKLAGAFKKPKLWWPLNMGVPFLYTAEMTIRNRRGEVDTIRFNVGLRSFKMIRSPADSQAALPLPSPALNNETVMAVNGRAFFYKGVNFVPMDILFGRIDNARIKTQMDLVKDANIQLLRVWGGGIVNRDYFYELADQYGILIWQEFPLGCTDHEGNPQYRDILGHEAGAIIKQLRHHPSIALWCGGNELFQPQSGMAPFDRIIRMLGAISYECDPERIFFPSSPYPGALHGPYTFDMHGAGLHGGSVDHVQYCNDLPNGAYNECGISGAEHAWLIEKCLPKDEIWPPAPKGSWEFHKGFNAWQKGDSWMCLALVEKYFGPLKDLADLCRASQFLQAIGLQYLCEELRRRWPNITGSMPWCFNYPWTTVAGSDIVAYPDVPKPAYFTIQKTYAPLAVSA</sequence>
<dbReference type="InterPro" id="IPR054593">
    <property type="entry name" value="Beta-mannosidase-like_N2"/>
</dbReference>
<evidence type="ECO:0000259" key="7">
    <source>
        <dbReference type="Pfam" id="PF00703"/>
    </source>
</evidence>
<evidence type="ECO:0000256" key="3">
    <source>
        <dbReference type="ARBA" id="ARBA00012754"/>
    </source>
</evidence>
<dbReference type="InterPro" id="IPR006102">
    <property type="entry name" value="Ig-like_GH2"/>
</dbReference>
<evidence type="ECO:0000256" key="1">
    <source>
        <dbReference type="ARBA" id="ARBA00000829"/>
    </source>
</evidence>
<evidence type="ECO:0000259" key="8">
    <source>
        <dbReference type="Pfam" id="PF02836"/>
    </source>
</evidence>
<dbReference type="SUPFAM" id="SSF51445">
    <property type="entry name" value="(Trans)glycosidases"/>
    <property type="match status" value="1"/>
</dbReference>
<feature type="domain" description="Glycoside hydrolase family 2 catalytic" evidence="8">
    <location>
        <begin position="341"/>
        <end position="463"/>
    </location>
</feature>
<dbReference type="InterPro" id="IPR017853">
    <property type="entry name" value="GH"/>
</dbReference>
<evidence type="ECO:0000259" key="9">
    <source>
        <dbReference type="Pfam" id="PF22666"/>
    </source>
</evidence>
<dbReference type="GO" id="GO:0004567">
    <property type="term" value="F:beta-mannosidase activity"/>
    <property type="evidence" value="ECO:0007669"/>
    <property type="project" value="UniProtKB-EC"/>
</dbReference>
<evidence type="ECO:0000313" key="10">
    <source>
        <dbReference type="EMBL" id="OGK05030.1"/>
    </source>
</evidence>
<reference evidence="10 11" key="1">
    <citation type="journal article" date="2016" name="Nat. Commun.">
        <title>Thousands of microbial genomes shed light on interconnected biogeochemical processes in an aquifer system.</title>
        <authorList>
            <person name="Anantharaman K."/>
            <person name="Brown C.T."/>
            <person name="Hug L.A."/>
            <person name="Sharon I."/>
            <person name="Castelle C.J."/>
            <person name="Probst A.J."/>
            <person name="Thomas B.C."/>
            <person name="Singh A."/>
            <person name="Wilkins M.J."/>
            <person name="Karaoz U."/>
            <person name="Brodie E.L."/>
            <person name="Williams K.H."/>
            <person name="Hubbard S.S."/>
            <person name="Banfield J.F."/>
        </authorList>
    </citation>
    <scope>NUCLEOTIDE SEQUENCE [LARGE SCALE GENOMIC DNA]</scope>
</reference>
<dbReference type="SUPFAM" id="SSF49303">
    <property type="entry name" value="beta-Galactosidase/glucuronidase domain"/>
    <property type="match status" value="1"/>
</dbReference>
<dbReference type="Gene3D" id="3.20.20.80">
    <property type="entry name" value="Glycosidases"/>
    <property type="match status" value="1"/>
</dbReference>
<dbReference type="Proteomes" id="UP000179243">
    <property type="component" value="Unassembled WGS sequence"/>
</dbReference>
<comment type="catalytic activity">
    <reaction evidence="1">
        <text>Hydrolysis of terminal, non-reducing beta-D-mannose residues in beta-D-mannosides.</text>
        <dbReference type="EC" id="3.2.1.25"/>
    </reaction>
</comment>
<evidence type="ECO:0000256" key="5">
    <source>
        <dbReference type="ARBA" id="ARBA00022801"/>
    </source>
</evidence>
<dbReference type="Pfam" id="PF00703">
    <property type="entry name" value="Glyco_hydro_2"/>
    <property type="match status" value="1"/>
</dbReference>
<evidence type="ECO:0000313" key="11">
    <source>
        <dbReference type="Proteomes" id="UP000179243"/>
    </source>
</evidence>
<evidence type="ECO:0000256" key="2">
    <source>
        <dbReference type="ARBA" id="ARBA00007401"/>
    </source>
</evidence>
<protein>
    <recommendedName>
        <fullName evidence="3">beta-mannosidase</fullName>
        <ecNumber evidence="3">3.2.1.25</ecNumber>
    </recommendedName>
</protein>
<dbReference type="InterPro" id="IPR036156">
    <property type="entry name" value="Beta-gal/glucu_dom_sf"/>
</dbReference>
<dbReference type="SUPFAM" id="SSF49785">
    <property type="entry name" value="Galactose-binding domain-like"/>
    <property type="match status" value="1"/>
</dbReference>
<dbReference type="PANTHER" id="PTHR43730:SF1">
    <property type="entry name" value="BETA-MANNOSIDASE"/>
    <property type="match status" value="1"/>
</dbReference>
<comment type="caution">
    <text evidence="10">The sequence shown here is derived from an EMBL/GenBank/DDBJ whole genome shotgun (WGS) entry which is preliminary data.</text>
</comment>
<evidence type="ECO:0000256" key="6">
    <source>
        <dbReference type="ARBA" id="ARBA00023295"/>
    </source>
</evidence>
<keyword evidence="4" id="KW-0732">Signal</keyword>
<dbReference type="AlphaFoldDB" id="A0A1F7FEB7"/>
<dbReference type="EC" id="3.2.1.25" evidence="3"/>
<gene>
    <name evidence="10" type="ORF">A2519_10175</name>
</gene>
<proteinExistence type="inferred from homology"/>
<feature type="domain" description="Glycoside hydrolase family 2 immunoglobulin-like beta-sandwich" evidence="7">
    <location>
        <begin position="199"/>
        <end position="315"/>
    </location>
</feature>
<feature type="domain" description="Beta-mannosidase-like galactose-binding" evidence="9">
    <location>
        <begin position="30"/>
        <end position="187"/>
    </location>
</feature>
<keyword evidence="5" id="KW-0378">Hydrolase</keyword>
<dbReference type="EMBL" id="MFYX01000064">
    <property type="protein sequence ID" value="OGK05030.1"/>
    <property type="molecule type" value="Genomic_DNA"/>
</dbReference>
<dbReference type="InterPro" id="IPR050887">
    <property type="entry name" value="Beta-mannosidase_GH2"/>
</dbReference>
<evidence type="ECO:0000256" key="4">
    <source>
        <dbReference type="ARBA" id="ARBA00022729"/>
    </source>
</evidence>
<dbReference type="Gene3D" id="2.60.40.10">
    <property type="entry name" value="Immunoglobulins"/>
    <property type="match status" value="1"/>
</dbReference>
<dbReference type="Pfam" id="PF22666">
    <property type="entry name" value="Glyco_hydro_2_N2"/>
    <property type="match status" value="1"/>
</dbReference>
<dbReference type="GO" id="GO:0006516">
    <property type="term" value="P:glycoprotein catabolic process"/>
    <property type="evidence" value="ECO:0007669"/>
    <property type="project" value="TreeGrafter"/>
</dbReference>
<dbReference type="Pfam" id="PF02836">
    <property type="entry name" value="Glyco_hydro_2_C"/>
    <property type="match status" value="1"/>
</dbReference>
<keyword evidence="6" id="KW-0326">Glycosidase</keyword>